<evidence type="ECO:0000313" key="2">
    <source>
        <dbReference type="EMBL" id="GGZ72824.1"/>
    </source>
</evidence>
<keyword evidence="3" id="KW-1185">Reference proteome</keyword>
<dbReference type="RefSeq" id="WP_190055845.1">
    <property type="nucleotide sequence ID" value="NZ_BMWH01000002.1"/>
</dbReference>
<name>A0A918V673_9ACTN</name>
<proteinExistence type="predicted"/>
<dbReference type="AlphaFoldDB" id="A0A918V673"/>
<dbReference type="Proteomes" id="UP000623010">
    <property type="component" value="Unassembled WGS sequence"/>
</dbReference>
<accession>A0A918V673</accession>
<dbReference type="EMBL" id="BMWH01000002">
    <property type="protein sequence ID" value="GGZ72824.1"/>
    <property type="molecule type" value="Genomic_DNA"/>
</dbReference>
<dbReference type="CDD" id="cd00093">
    <property type="entry name" value="HTH_XRE"/>
    <property type="match status" value="1"/>
</dbReference>
<reference evidence="2" key="1">
    <citation type="journal article" date="2014" name="Int. J. Syst. Evol. Microbiol.">
        <title>Complete genome sequence of Corynebacterium casei LMG S-19264T (=DSM 44701T), isolated from a smear-ripened cheese.</title>
        <authorList>
            <consortium name="US DOE Joint Genome Institute (JGI-PGF)"/>
            <person name="Walter F."/>
            <person name="Albersmeier A."/>
            <person name="Kalinowski J."/>
            <person name="Ruckert C."/>
        </authorList>
    </citation>
    <scope>NUCLEOTIDE SEQUENCE</scope>
    <source>
        <strain evidence="2">JCM 5016</strain>
    </source>
</reference>
<sequence>MNQAPQAVTAARTAAGLTKRSVARAAGFSEQLMCDIEAGRRNATPQKLAAIAAVLGCPVAALEARPAESATSRPSS</sequence>
<dbReference type="InterPro" id="IPR001387">
    <property type="entry name" value="Cro/C1-type_HTH"/>
</dbReference>
<dbReference type="PROSITE" id="PS50943">
    <property type="entry name" value="HTH_CROC1"/>
    <property type="match status" value="1"/>
</dbReference>
<dbReference type="SMART" id="SM00530">
    <property type="entry name" value="HTH_XRE"/>
    <property type="match status" value="1"/>
</dbReference>
<evidence type="ECO:0000313" key="3">
    <source>
        <dbReference type="Proteomes" id="UP000623010"/>
    </source>
</evidence>
<comment type="caution">
    <text evidence="2">The sequence shown here is derived from an EMBL/GenBank/DDBJ whole genome shotgun (WGS) entry which is preliminary data.</text>
</comment>
<dbReference type="Gene3D" id="1.10.260.40">
    <property type="entry name" value="lambda repressor-like DNA-binding domains"/>
    <property type="match status" value="1"/>
</dbReference>
<evidence type="ECO:0000259" key="1">
    <source>
        <dbReference type="PROSITE" id="PS50943"/>
    </source>
</evidence>
<organism evidence="2 3">
    <name type="scientific">Streptomyces echinoruber</name>
    <dbReference type="NCBI Taxonomy" id="68898"/>
    <lineage>
        <taxon>Bacteria</taxon>
        <taxon>Bacillati</taxon>
        <taxon>Actinomycetota</taxon>
        <taxon>Actinomycetes</taxon>
        <taxon>Kitasatosporales</taxon>
        <taxon>Streptomycetaceae</taxon>
        <taxon>Streptomyces</taxon>
    </lineage>
</organism>
<feature type="domain" description="HTH cro/C1-type" evidence="1">
    <location>
        <begin position="8"/>
        <end position="62"/>
    </location>
</feature>
<dbReference type="SUPFAM" id="SSF47413">
    <property type="entry name" value="lambda repressor-like DNA-binding domains"/>
    <property type="match status" value="1"/>
</dbReference>
<dbReference type="GO" id="GO:0003677">
    <property type="term" value="F:DNA binding"/>
    <property type="evidence" value="ECO:0007669"/>
    <property type="project" value="InterPro"/>
</dbReference>
<reference evidence="2" key="2">
    <citation type="submission" date="2020-09" db="EMBL/GenBank/DDBJ databases">
        <authorList>
            <person name="Sun Q."/>
            <person name="Ohkuma M."/>
        </authorList>
    </citation>
    <scope>NUCLEOTIDE SEQUENCE</scope>
    <source>
        <strain evidence="2">JCM 5016</strain>
    </source>
</reference>
<dbReference type="InterPro" id="IPR010982">
    <property type="entry name" value="Lambda_DNA-bd_dom_sf"/>
</dbReference>
<dbReference type="Pfam" id="PF13560">
    <property type="entry name" value="HTH_31"/>
    <property type="match status" value="1"/>
</dbReference>
<protein>
    <recommendedName>
        <fullName evidence="1">HTH cro/C1-type domain-containing protein</fullName>
    </recommendedName>
</protein>
<gene>
    <name evidence="2" type="ORF">GCM10010389_07740</name>
</gene>